<organism evidence="1 2">
    <name type="scientific">Xylaria curta</name>
    <dbReference type="NCBI Taxonomy" id="42375"/>
    <lineage>
        <taxon>Eukaryota</taxon>
        <taxon>Fungi</taxon>
        <taxon>Dikarya</taxon>
        <taxon>Ascomycota</taxon>
        <taxon>Pezizomycotina</taxon>
        <taxon>Sordariomycetes</taxon>
        <taxon>Xylariomycetidae</taxon>
        <taxon>Xylariales</taxon>
        <taxon>Xylariaceae</taxon>
        <taxon>Xylaria</taxon>
    </lineage>
</organism>
<reference evidence="1" key="1">
    <citation type="submission" date="2022-10" db="EMBL/GenBank/DDBJ databases">
        <title>Genome Sequence of Xylaria curta.</title>
        <authorList>
            <person name="Buettner E."/>
        </authorList>
    </citation>
    <scope>NUCLEOTIDE SEQUENCE</scope>
    <source>
        <strain evidence="1">Babe10</strain>
    </source>
</reference>
<comment type="caution">
    <text evidence="1">The sequence shown here is derived from an EMBL/GenBank/DDBJ whole genome shotgun (WGS) entry which is preliminary data.</text>
</comment>
<evidence type="ECO:0000313" key="1">
    <source>
        <dbReference type="EMBL" id="KAJ2983550.1"/>
    </source>
</evidence>
<evidence type="ECO:0000313" key="2">
    <source>
        <dbReference type="Proteomes" id="UP001143856"/>
    </source>
</evidence>
<sequence>MDPLSISTSVAGLVTLAGTVFSLVAKYIKNVNEAPKEAKDLLDEVKQFSILLHHLSLVARELEITTKDGEEALRDSPNLQWHHIYDCQTILNRVDQGLRRATEDLQSPSTFKKIRSRLKWPFSSDDTKHMIQTIERHKQTIDVALSANSYSRLALCLSRQETAGKRLESIQDTVKKIIEIDTKVFMDETRRKVLDFFIKFANPWHEFEMVQNLRHPSTGLWFTESADFKDWRVTPGSKLWVTGIPGAGKSVLAGLIIHECLKFSSADDRKATTYFFCTYRNKATHSARNLLSSLASQLARQNEEAFQVLENYYQDLVSQKPLAAEPSLQKLLTVFETMCRMFDEVFVVVDGLDECESDEVIHNLSKLVLKKNGATVTTLLLSRDVVHIRDRLESDFSHTEIEAHTEDIQLYVYAELEMRIESKRLRLRNPELKAEIVDRLVHGSKGMFRWVACQLDYLGELASDRERRNALSKLPPTLPATYERILMQVEKSSKEARRLVQNTLLLLRAGLCEVHLLQEALSIRDDSKTLTEEDKVDEYEIMLRCSSLVRKSGGDRIEFSHFTVQEFLEGIDPTHATLYLYRVSHYRAQNLMAQVCLRYLMLKEFEKEPQPDEEFQHSRKRANKRPFYRFSTSRWVDCIRELVDENSDEHVTEIDTTTMELMQTLFESRKATTFCQWVIEYTILSSDCSLGRFTYLNNVSADYKKPWGSKFYSMGIRGVVPSIAAIIRPDFTPFHMASLLGLSSLCDHLLRYGAKVNLNSRFGTPLHCALAGFPILLGMEALDNCTVATSRAPILWGPIAQSQTVRVLLAAGASATPRLSTPFQQTTLMGTMHLSPIGFKTFALFPDLLQAGLVVEEEDLIPMETRLERMDEDETKLQVVGTLLRCLKSTSDNNGSPLRRLHSILYQFALSKQLDLGDLAFEKIPDELVHTDNGNRPRTLESMIKSNNVIALEEAMGEHLHDLLMHARFNVDGEEWTAVHLACASSSSDVLELLLGIGIDPEITTHRGTKPIHLIEARQDGGETLRVLLQHHVSTTAKSGSLGTVWHLRIQNNDIQALKLLVSLSSDKNEALQIVSDLGQTAICLALDKQNEYAVTLLLEHCASASFWESNIPLYRQAARLGSLQVVKKLLDMGIELDDFDDELGSPLHDLNPRASVLCIKVLVEAFPHCYRQRKDGQIPFQLFLTRAIKEGIEIEPQVLEALLPSFGVCQPEKIAKEYKISALVLFATEFDRTLSMLLPEWLDMRQGIVLSDYPRKLPRLSNWKCLSQMLVELASKTAFGDSVANNPNIIRLLSHAILHDDHDLVRLLLQNNVDVHRRVDPMSALEIACLPAVTISEDTFRCVLSYAKADRLNEHNECVRGLTITHFAGARAPSPNASAWKLRLILEVGANANAVSSDFLHEPAILFHISAHNFSTAGVLLQFGADPWLTNVNGFNAALLATWRDNTSFLKTISRYSTSRKLEAKWNQTWRDPSAGFSGGNAFHLAAWRGHLDCMRTYLDEKWLDELDSVGAFYFSFNSHDKLQTPMHYAALFGNCFIIRFLHDHGCNVDRTTQRGKTPLHLAIDGEHLGAVKELLQLGAKMKVDTYGLSPLDYAYRKGNLMLINAVQNGAKGDESMTFELGSKVITEMADAFYVALSRGDLDVCNTFIAQGFPIDSEMCEPWPVTPLMLALSEGMSSEVVEWLLTQGAKASIVFEGPNMPEYSTALEAAIADEDYNHLLLLLLHRCLEEDGDFSCMKGMPLHVAASEENYDGLRVLLDELLRKSYNVRDIVNQKDHLGGTALHEAAKADSVDASTLLISNGANLEALDSYGYTPLHDAADNGSINVLKLLIKQGACTEPLTSAFRSTPLMLACSEGHAEEALYLLQFGQNVTEDSFGTDIMTMALEGEDESFQVKLASMLFPEGFDIHRPDDGGMCAILRAMARPRHWVLRYILRHYPLSLRIRDIQWSSPYVRLAITSRYLSLANIAKGGLVAAVSDLLSIGIDIETAVCGEGTVLTVAAAHGQLGVVKYLVRRGAKLSHVFDCLQEAPMATDGRKEVLQWLLVGQYTDQAKIMGSSQEEDKQVIKWMGTMQIKVSLKWEWKQRRAETMLDYVPLQYNAIDVLTSVRAALVWNSLTVHLPPYSSAAASSSSVPSATSGWQSDRRSITRPKPKVWDTEALKRTKTTIRLEDGTLVEIQKGLLQVSKALEFLHENAGLVHGNLTPESVLINAKSDWKISGLAFCSPPENSSKPTSVQPISLSEALNLDARLPRYVQINLDYTSPDFVLDNNLTTSPTCSRSDCCALLYIIRLTVLP</sequence>
<dbReference type="EMBL" id="JAPDGR010001364">
    <property type="protein sequence ID" value="KAJ2983550.1"/>
    <property type="molecule type" value="Genomic_DNA"/>
</dbReference>
<keyword evidence="2" id="KW-1185">Reference proteome</keyword>
<accession>A0ACC1NW47</accession>
<gene>
    <name evidence="1" type="ORF">NUW58_g6229</name>
</gene>
<dbReference type="Proteomes" id="UP001143856">
    <property type="component" value="Unassembled WGS sequence"/>
</dbReference>
<protein>
    <submittedName>
        <fullName evidence="1">Uncharacterized protein</fullName>
    </submittedName>
</protein>
<name>A0ACC1NW47_9PEZI</name>
<proteinExistence type="predicted"/>